<feature type="domain" description="Arrestin-like N-terminal" evidence="1">
    <location>
        <begin position="3"/>
        <end position="103"/>
    </location>
</feature>
<dbReference type="InterPro" id="IPR014752">
    <property type="entry name" value="Arrestin-like_C"/>
</dbReference>
<evidence type="ECO:0000313" key="2">
    <source>
        <dbReference type="EMBL" id="KAE8386391.1"/>
    </source>
</evidence>
<dbReference type="SUPFAM" id="SSF81296">
    <property type="entry name" value="E set domains"/>
    <property type="match status" value="1"/>
</dbReference>
<dbReference type="OrthoDB" id="3365616at2759"/>
<dbReference type="InterPro" id="IPR050357">
    <property type="entry name" value="Arrestin_domain-protein"/>
</dbReference>
<organism evidence="2">
    <name type="scientific">Petromyces alliaceus</name>
    <name type="common">Aspergillus alliaceus</name>
    <dbReference type="NCBI Taxonomy" id="209559"/>
    <lineage>
        <taxon>Eukaryota</taxon>
        <taxon>Fungi</taxon>
        <taxon>Dikarya</taxon>
        <taxon>Ascomycota</taxon>
        <taxon>Pezizomycotina</taxon>
        <taxon>Eurotiomycetes</taxon>
        <taxon>Eurotiomycetidae</taxon>
        <taxon>Eurotiales</taxon>
        <taxon>Aspergillaceae</taxon>
        <taxon>Aspergillus</taxon>
        <taxon>Aspergillus subgen. Circumdati</taxon>
    </lineage>
</organism>
<sequence length="367" mass="41313">MDVQIRLDHEKGAYTDKDTVLGHILLRNRTPVNISTITVRLSGIATSRLSSRRYIESHQLFQRFQDVFPPRKMTEIPVSGSLTVGPGTHIFPFSLPFPPRSECHKISLDGSKQNSSCTGFLSRKTKTNHILRRLPPSTGDTLSPWEIKYYLDVTVTKTGLIKGVEKLTRNILFYPVPDFSLPKSILGRRCILPVNHDSTSSSSPLAFQVDVELLNGQCLLLGYPIPLKIKLTKIGERECFIWLNDFQTMIVGTTEVHASGLIEKDTQFQVVQTMSNIHHVVCHDNASHGAELCIGDGLWSKRLVPIALTPSFETCNISQTYKLEVRLGLQTGYHRFRTTILDFTFPVHVMPPPMDPEPYEAKSAKFL</sequence>
<dbReference type="PANTHER" id="PTHR11188">
    <property type="entry name" value="ARRESTIN DOMAIN CONTAINING PROTEIN"/>
    <property type="match status" value="1"/>
</dbReference>
<dbReference type="InterPro" id="IPR014756">
    <property type="entry name" value="Ig_E-set"/>
</dbReference>
<evidence type="ECO:0000259" key="1">
    <source>
        <dbReference type="Pfam" id="PF00339"/>
    </source>
</evidence>
<gene>
    <name evidence="2" type="ORF">BDV23DRAFT_175467</name>
</gene>
<protein>
    <recommendedName>
        <fullName evidence="1">Arrestin-like N-terminal domain-containing protein</fullName>
    </recommendedName>
</protein>
<dbReference type="Pfam" id="PF00339">
    <property type="entry name" value="Arrestin_N"/>
    <property type="match status" value="1"/>
</dbReference>
<dbReference type="AlphaFoldDB" id="A0A5N7BX32"/>
<dbReference type="Gene3D" id="2.60.40.640">
    <property type="match status" value="1"/>
</dbReference>
<dbReference type="InterPro" id="IPR011021">
    <property type="entry name" value="Arrestin-like_N"/>
</dbReference>
<dbReference type="GO" id="GO:0070086">
    <property type="term" value="P:ubiquitin-dependent endocytosis"/>
    <property type="evidence" value="ECO:0007669"/>
    <property type="project" value="TreeGrafter"/>
</dbReference>
<name>A0A5N7BX32_PETAA</name>
<accession>A0A5N7BX32</accession>
<dbReference type="EMBL" id="ML735312">
    <property type="protein sequence ID" value="KAE8386391.1"/>
    <property type="molecule type" value="Genomic_DNA"/>
</dbReference>
<dbReference type="PANTHER" id="PTHR11188:SF166">
    <property type="entry name" value="ARRESTIN (OR S-ANTIGEN), N-TERMINAL DOMAIN PROTEIN (AFU_ORTHOLOGUE AFUA_7G02050)"/>
    <property type="match status" value="1"/>
</dbReference>
<dbReference type="GO" id="GO:0005886">
    <property type="term" value="C:plasma membrane"/>
    <property type="evidence" value="ECO:0007669"/>
    <property type="project" value="TreeGrafter"/>
</dbReference>
<proteinExistence type="predicted"/>
<dbReference type="GO" id="GO:0031625">
    <property type="term" value="F:ubiquitin protein ligase binding"/>
    <property type="evidence" value="ECO:0007669"/>
    <property type="project" value="TreeGrafter"/>
</dbReference>
<dbReference type="GO" id="GO:0005829">
    <property type="term" value="C:cytosol"/>
    <property type="evidence" value="ECO:0007669"/>
    <property type="project" value="TreeGrafter"/>
</dbReference>
<dbReference type="GO" id="GO:0030674">
    <property type="term" value="F:protein-macromolecule adaptor activity"/>
    <property type="evidence" value="ECO:0007669"/>
    <property type="project" value="TreeGrafter"/>
</dbReference>
<dbReference type="CDD" id="cd22952">
    <property type="entry name" value="ART10-like"/>
    <property type="match status" value="1"/>
</dbReference>
<reference evidence="2" key="1">
    <citation type="submission" date="2019-04" db="EMBL/GenBank/DDBJ databases">
        <title>Friends and foes A comparative genomics studyof 23 Aspergillus species from section Flavi.</title>
        <authorList>
            <consortium name="DOE Joint Genome Institute"/>
            <person name="Kjaerbolling I."/>
            <person name="Vesth T."/>
            <person name="Frisvad J.C."/>
            <person name="Nybo J.L."/>
            <person name="Theobald S."/>
            <person name="Kildgaard S."/>
            <person name="Isbrandt T."/>
            <person name="Kuo A."/>
            <person name="Sato A."/>
            <person name="Lyhne E.K."/>
            <person name="Kogle M.E."/>
            <person name="Wiebenga A."/>
            <person name="Kun R.S."/>
            <person name="Lubbers R.J."/>
            <person name="Makela M.R."/>
            <person name="Barry K."/>
            <person name="Chovatia M."/>
            <person name="Clum A."/>
            <person name="Daum C."/>
            <person name="Haridas S."/>
            <person name="He G."/>
            <person name="LaButti K."/>
            <person name="Lipzen A."/>
            <person name="Mondo S."/>
            <person name="Riley R."/>
            <person name="Salamov A."/>
            <person name="Simmons B.A."/>
            <person name="Magnuson J.K."/>
            <person name="Henrissat B."/>
            <person name="Mortensen U.H."/>
            <person name="Larsen T.O."/>
            <person name="Devries R.P."/>
            <person name="Grigoriev I.V."/>
            <person name="Machida M."/>
            <person name="Baker S.E."/>
            <person name="Andersen M.R."/>
        </authorList>
    </citation>
    <scope>NUCLEOTIDE SEQUENCE [LARGE SCALE GENOMIC DNA]</scope>
    <source>
        <strain evidence="2">IBT 14317</strain>
    </source>
</reference>
<dbReference type="Proteomes" id="UP000326877">
    <property type="component" value="Unassembled WGS sequence"/>
</dbReference>